<dbReference type="AlphaFoldDB" id="A0A6C0E6W4"/>
<organism evidence="1">
    <name type="scientific">viral metagenome</name>
    <dbReference type="NCBI Taxonomy" id="1070528"/>
    <lineage>
        <taxon>unclassified sequences</taxon>
        <taxon>metagenomes</taxon>
        <taxon>organismal metagenomes</taxon>
    </lineage>
</organism>
<sequence>MANKQSDKISLMLSLVNARTPEPLKNMNYMRMTMLKLSLKCLGINIPEEIFEKIYEFMEPFVEVKLSMYKQMSCEPTIMIKKCRFSYGNKTCMTISNGARSYNSINAFNEIVNVFFKHDGRYVVIDTADHLMRVIDNKLTVIAKLCDVFNSAPSDKKFYTGTEFVPIESYEAVIKYDDIYMDGSSCIQIKSINFNHFAYTLL</sequence>
<protein>
    <submittedName>
        <fullName evidence="1">Uncharacterized protein</fullName>
    </submittedName>
</protein>
<accession>A0A6C0E6W4</accession>
<reference evidence="1" key="1">
    <citation type="journal article" date="2020" name="Nature">
        <title>Giant virus diversity and host interactions through global metagenomics.</title>
        <authorList>
            <person name="Schulz F."/>
            <person name="Roux S."/>
            <person name="Paez-Espino D."/>
            <person name="Jungbluth S."/>
            <person name="Walsh D.A."/>
            <person name="Denef V.J."/>
            <person name="McMahon K.D."/>
            <person name="Konstantinidis K.T."/>
            <person name="Eloe-Fadrosh E.A."/>
            <person name="Kyrpides N.C."/>
            <person name="Woyke T."/>
        </authorList>
    </citation>
    <scope>NUCLEOTIDE SEQUENCE</scope>
    <source>
        <strain evidence="1">GVMAG-M-3300023179-150</strain>
    </source>
</reference>
<evidence type="ECO:0000313" key="1">
    <source>
        <dbReference type="EMBL" id="QHT24916.1"/>
    </source>
</evidence>
<proteinExistence type="predicted"/>
<name>A0A6C0E6W4_9ZZZZ</name>
<dbReference type="EMBL" id="MN739751">
    <property type="protein sequence ID" value="QHT24916.1"/>
    <property type="molecule type" value="Genomic_DNA"/>
</dbReference>